<dbReference type="STRING" id="198628.Dda3937_02870"/>
<accession>E0SJ49</accession>
<gene>
    <name evidence="2" type="primary">yedJ</name>
    <name evidence="2" type="ordered locus">Dda3937_02870</name>
</gene>
<dbReference type="HOGENOM" id="CLU_036524_3_0_6"/>
<dbReference type="PROSITE" id="PS51831">
    <property type="entry name" value="HD"/>
    <property type="match status" value="1"/>
</dbReference>
<evidence type="ECO:0000313" key="3">
    <source>
        <dbReference type="Proteomes" id="UP000006859"/>
    </source>
</evidence>
<sequence length="242" mass="27128">MVQESGMDLLGFEQALSQYVARYLADSVDSAHDHHHLVRVANSARHIQRTEGGDLRVIIAAAWLHDIVLIPKNHPDRSRASRMAAEEAVRILSLDFPDFPYALYPALFHAVEAHSFSAGITAQTLEAKIVQDADRLDSLGALGLARVFYVAGMMGRPLFDPQDLFACERELDDRLYTLDHFRVKLMRLPETMNTAEGKRIAEANASWLVDFLAKLAGEVNGDPTLLDPQVRARFSDWHPWLA</sequence>
<dbReference type="InterPro" id="IPR006674">
    <property type="entry name" value="HD_domain"/>
</dbReference>
<organism evidence="2 3">
    <name type="scientific">Dickeya dadantii (strain 3937)</name>
    <name type="common">Erwinia chrysanthemi (strain 3937)</name>
    <dbReference type="NCBI Taxonomy" id="198628"/>
    <lineage>
        <taxon>Bacteria</taxon>
        <taxon>Pseudomonadati</taxon>
        <taxon>Pseudomonadota</taxon>
        <taxon>Gammaproteobacteria</taxon>
        <taxon>Enterobacterales</taxon>
        <taxon>Pectobacteriaceae</taxon>
        <taxon>Dickeya</taxon>
    </lineage>
</organism>
<dbReference type="SMART" id="SM00471">
    <property type="entry name" value="HDc"/>
    <property type="match status" value="1"/>
</dbReference>
<evidence type="ECO:0000313" key="2">
    <source>
        <dbReference type="EMBL" id="ADM96684.1"/>
    </source>
</evidence>
<dbReference type="AlphaFoldDB" id="E0SJ49"/>
<dbReference type="EMBL" id="CP002038">
    <property type="protein sequence ID" value="ADM96684.1"/>
    <property type="molecule type" value="Genomic_DNA"/>
</dbReference>
<feature type="domain" description="HD" evidence="1">
    <location>
        <begin position="33"/>
        <end position="139"/>
    </location>
</feature>
<dbReference type="GO" id="GO:0016787">
    <property type="term" value="F:hydrolase activity"/>
    <property type="evidence" value="ECO:0007669"/>
    <property type="project" value="UniProtKB-KW"/>
</dbReference>
<dbReference type="Gene3D" id="1.10.3210.50">
    <property type="match status" value="1"/>
</dbReference>
<name>E0SJ49_DICD3</name>
<dbReference type="KEGG" id="ddd:Dda3937_02870"/>
<dbReference type="Proteomes" id="UP000006859">
    <property type="component" value="Chromosome"/>
</dbReference>
<protein>
    <submittedName>
        <fullName evidence="2">Metal-dependent phosphohydrolase</fullName>
    </submittedName>
</protein>
<dbReference type="InterPro" id="IPR003607">
    <property type="entry name" value="HD/PDEase_dom"/>
</dbReference>
<dbReference type="CDD" id="cd00077">
    <property type="entry name" value="HDc"/>
    <property type="match status" value="1"/>
</dbReference>
<dbReference type="PANTHER" id="PTHR33594:SF1">
    <property type="entry name" value="HD_PDEASE DOMAIN-CONTAINING PROTEIN"/>
    <property type="match status" value="1"/>
</dbReference>
<dbReference type="PANTHER" id="PTHR33594">
    <property type="entry name" value="SUPERFAMILY HYDROLASE, PUTATIVE (AFU_ORTHOLOGUE AFUA_1G03035)-RELATED"/>
    <property type="match status" value="1"/>
</dbReference>
<keyword evidence="3" id="KW-1185">Reference proteome</keyword>
<dbReference type="SUPFAM" id="SSF109604">
    <property type="entry name" value="HD-domain/PDEase-like"/>
    <property type="match status" value="1"/>
</dbReference>
<dbReference type="Pfam" id="PF01966">
    <property type="entry name" value="HD"/>
    <property type="match status" value="1"/>
</dbReference>
<proteinExistence type="predicted"/>
<keyword evidence="2" id="KW-0378">Hydrolase</keyword>
<dbReference type="eggNOG" id="COG1418">
    <property type="taxonomic scope" value="Bacteria"/>
</dbReference>
<reference evidence="2 3" key="1">
    <citation type="journal article" date="2011" name="J. Bacteriol.">
        <title>Genome sequence of the plant-pathogenic bacterium Dickeya dadantii 3937.</title>
        <authorList>
            <person name="Glasner J.D."/>
            <person name="Yang C.H."/>
            <person name="Reverchon S."/>
            <person name="Hugouvieux-Cotte-Pattat N."/>
            <person name="Condemine G."/>
            <person name="Bohin J.P."/>
            <person name="Van Gijsegem F."/>
            <person name="Yang S."/>
            <person name="Franza T."/>
            <person name="Expert D."/>
            <person name="Plunkett G. III"/>
            <person name="San Francisco M.J."/>
            <person name="Charkowski A.O."/>
            <person name="Py B."/>
            <person name="Bell K."/>
            <person name="Rauscher L."/>
            <person name="Rodriguez-Palenzuela P."/>
            <person name="Toussaint A."/>
            <person name="Holeva M.C."/>
            <person name="He S.Y."/>
            <person name="Douet V."/>
            <person name="Boccara M."/>
            <person name="Blanco C."/>
            <person name="Toth I."/>
            <person name="Anderson B.D."/>
            <person name="Biehl B.S."/>
            <person name="Mau B."/>
            <person name="Flynn S.M."/>
            <person name="Barras F."/>
            <person name="Lindeberg M."/>
            <person name="Birch P.R."/>
            <person name="Tsuyumu S."/>
            <person name="Shi X."/>
            <person name="Hibbing M."/>
            <person name="Yap M.N."/>
            <person name="Carpentier M."/>
            <person name="Dassa E."/>
            <person name="Umehara M."/>
            <person name="Kim J.F."/>
            <person name="Rusch M."/>
            <person name="Soni P."/>
            <person name="Mayhew G.F."/>
            <person name="Fouts D.E."/>
            <person name="Gill S.R."/>
            <person name="Blattner F.R."/>
            <person name="Keen N.T."/>
            <person name="Perna N.T."/>
        </authorList>
    </citation>
    <scope>NUCLEOTIDE SEQUENCE [LARGE SCALE GENOMIC DNA]</scope>
    <source>
        <strain evidence="2 3">3937</strain>
    </source>
</reference>
<evidence type="ECO:0000259" key="1">
    <source>
        <dbReference type="PROSITE" id="PS51831"/>
    </source>
</evidence>